<gene>
    <name evidence="1" type="ORF">UY3_15635</name>
</gene>
<evidence type="ECO:0000313" key="1">
    <source>
        <dbReference type="EMBL" id="EMP27275.1"/>
    </source>
</evidence>
<reference evidence="2" key="1">
    <citation type="journal article" date="2013" name="Nat. Genet.">
        <title>The draft genomes of soft-shell turtle and green sea turtle yield insights into the development and evolution of the turtle-specific body plan.</title>
        <authorList>
            <person name="Wang Z."/>
            <person name="Pascual-Anaya J."/>
            <person name="Zadissa A."/>
            <person name="Li W."/>
            <person name="Niimura Y."/>
            <person name="Huang Z."/>
            <person name="Li C."/>
            <person name="White S."/>
            <person name="Xiong Z."/>
            <person name="Fang D."/>
            <person name="Wang B."/>
            <person name="Ming Y."/>
            <person name="Chen Y."/>
            <person name="Zheng Y."/>
            <person name="Kuraku S."/>
            <person name="Pignatelli M."/>
            <person name="Herrero J."/>
            <person name="Beal K."/>
            <person name="Nozawa M."/>
            <person name="Li Q."/>
            <person name="Wang J."/>
            <person name="Zhang H."/>
            <person name="Yu L."/>
            <person name="Shigenobu S."/>
            <person name="Wang J."/>
            <person name="Liu J."/>
            <person name="Flicek P."/>
            <person name="Searle S."/>
            <person name="Wang J."/>
            <person name="Kuratani S."/>
            <person name="Yin Y."/>
            <person name="Aken B."/>
            <person name="Zhang G."/>
            <person name="Irie N."/>
        </authorList>
    </citation>
    <scope>NUCLEOTIDE SEQUENCE [LARGE SCALE GENOMIC DNA]</scope>
</reference>
<evidence type="ECO:0000313" key="2">
    <source>
        <dbReference type="Proteomes" id="UP000031443"/>
    </source>
</evidence>
<proteinExistence type="predicted"/>
<dbReference type="EMBL" id="KB571890">
    <property type="protein sequence ID" value="EMP27275.1"/>
    <property type="molecule type" value="Genomic_DNA"/>
</dbReference>
<accession>M7AW61</accession>
<protein>
    <submittedName>
        <fullName evidence="1">Uncharacterized protein</fullName>
    </submittedName>
</protein>
<sequence length="71" mass="7993">MRSVDEAEVERRPLLKISGKALGLSLKVTVAISNIISGNKWFEKELGVMSSEHLPVNQQVAFWRYLGYNMG</sequence>
<keyword evidence="2" id="KW-1185">Reference proteome</keyword>
<dbReference type="Proteomes" id="UP000031443">
    <property type="component" value="Unassembled WGS sequence"/>
</dbReference>
<dbReference type="AlphaFoldDB" id="M7AW61"/>
<organism evidence="1 2">
    <name type="scientific">Chelonia mydas</name>
    <name type="common">Green sea-turtle</name>
    <name type="synonym">Chelonia agassizi</name>
    <dbReference type="NCBI Taxonomy" id="8469"/>
    <lineage>
        <taxon>Eukaryota</taxon>
        <taxon>Metazoa</taxon>
        <taxon>Chordata</taxon>
        <taxon>Craniata</taxon>
        <taxon>Vertebrata</taxon>
        <taxon>Euteleostomi</taxon>
        <taxon>Archelosauria</taxon>
        <taxon>Testudinata</taxon>
        <taxon>Testudines</taxon>
        <taxon>Cryptodira</taxon>
        <taxon>Durocryptodira</taxon>
        <taxon>Americhelydia</taxon>
        <taxon>Chelonioidea</taxon>
        <taxon>Cheloniidae</taxon>
        <taxon>Chelonia</taxon>
    </lineage>
</organism>
<name>M7AW61_CHEMY</name>